<keyword evidence="2" id="KW-1185">Reference proteome</keyword>
<organism evidence="1 2">
    <name type="scientific">Pyropia yezoensis</name>
    <name type="common">Susabi-nori</name>
    <name type="synonym">Porphyra yezoensis</name>
    <dbReference type="NCBI Taxonomy" id="2788"/>
    <lineage>
        <taxon>Eukaryota</taxon>
        <taxon>Rhodophyta</taxon>
        <taxon>Bangiophyceae</taxon>
        <taxon>Bangiales</taxon>
        <taxon>Bangiaceae</taxon>
        <taxon>Pyropia</taxon>
    </lineage>
</organism>
<sequence length="112" mass="11572">MRLHMLVALGAAAKALFASGESSLPGLTFPSPPAPGLGAFDKLASLQCHFPSKMGALPRRGGRRSSALRGEEPTPLVLPLPADVCQPPTTGQAYLGKKAVDLSHALPYDLAA</sequence>
<gene>
    <name evidence="1" type="ORF">I4F81_005340</name>
</gene>
<accession>A0ACC3BYX4</accession>
<reference evidence="1" key="1">
    <citation type="submission" date="2019-11" db="EMBL/GenBank/DDBJ databases">
        <title>Nori genome reveals adaptations in red seaweeds to the harsh intertidal environment.</title>
        <authorList>
            <person name="Wang D."/>
            <person name="Mao Y."/>
        </authorList>
    </citation>
    <scope>NUCLEOTIDE SEQUENCE</scope>
    <source>
        <tissue evidence="1">Gametophyte</tissue>
    </source>
</reference>
<name>A0ACC3BYX4_PYRYE</name>
<evidence type="ECO:0000313" key="2">
    <source>
        <dbReference type="Proteomes" id="UP000798662"/>
    </source>
</evidence>
<protein>
    <submittedName>
        <fullName evidence="1">Uncharacterized protein</fullName>
    </submittedName>
</protein>
<evidence type="ECO:0000313" key="1">
    <source>
        <dbReference type="EMBL" id="KAK1862773.1"/>
    </source>
</evidence>
<comment type="caution">
    <text evidence="1">The sequence shown here is derived from an EMBL/GenBank/DDBJ whole genome shotgun (WGS) entry which is preliminary data.</text>
</comment>
<dbReference type="Proteomes" id="UP000798662">
    <property type="component" value="Chromosome 2"/>
</dbReference>
<proteinExistence type="predicted"/>
<dbReference type="EMBL" id="CM020619">
    <property type="protein sequence ID" value="KAK1862773.1"/>
    <property type="molecule type" value="Genomic_DNA"/>
</dbReference>